<keyword evidence="3" id="KW-1185">Reference proteome</keyword>
<feature type="compositionally biased region" description="Basic and acidic residues" evidence="1">
    <location>
        <begin position="59"/>
        <end position="70"/>
    </location>
</feature>
<name>A0A436ZXZ1_ARTFL</name>
<dbReference type="GeneID" id="93587942"/>
<evidence type="ECO:0000313" key="2">
    <source>
        <dbReference type="EMBL" id="RVD83857.1"/>
    </source>
</evidence>
<protein>
    <submittedName>
        <fullName evidence="2">Uncharacterized protein</fullName>
    </submittedName>
</protein>
<dbReference type="Proteomes" id="UP000283090">
    <property type="component" value="Unassembled WGS sequence"/>
</dbReference>
<accession>A0A436ZXZ1</accession>
<evidence type="ECO:0000313" key="3">
    <source>
        <dbReference type="Proteomes" id="UP000283090"/>
    </source>
</evidence>
<reference evidence="2 3" key="1">
    <citation type="submission" date="2019-01" db="EMBL/GenBank/DDBJ databases">
        <title>Intercellular communication is required for trap formation in the nematode-trapping fungus Duddingtonia flagrans.</title>
        <authorList>
            <person name="Youssar L."/>
            <person name="Wernet V."/>
            <person name="Hensel N."/>
            <person name="Hildebrandt H.-G."/>
            <person name="Fischer R."/>
        </authorList>
    </citation>
    <scope>NUCLEOTIDE SEQUENCE [LARGE SCALE GENOMIC DNA]</scope>
    <source>
        <strain evidence="2 3">CBS H-5679</strain>
    </source>
</reference>
<feature type="compositionally biased region" description="Basic and acidic residues" evidence="1">
    <location>
        <begin position="1"/>
        <end position="11"/>
    </location>
</feature>
<dbReference type="RefSeq" id="XP_067489401.1">
    <property type="nucleotide sequence ID" value="XM_067634919.1"/>
</dbReference>
<comment type="caution">
    <text evidence="2">The sequence shown here is derived from an EMBL/GenBank/DDBJ whole genome shotgun (WGS) entry which is preliminary data.</text>
</comment>
<feature type="compositionally biased region" description="Basic and acidic residues" evidence="1">
    <location>
        <begin position="19"/>
        <end position="40"/>
    </location>
</feature>
<dbReference type="EMBL" id="SAEB01000007">
    <property type="protein sequence ID" value="RVD83857.1"/>
    <property type="molecule type" value="Genomic_DNA"/>
</dbReference>
<gene>
    <name evidence="2" type="ORF">DFL_005631</name>
</gene>
<organism evidence="2 3">
    <name type="scientific">Arthrobotrys flagrans</name>
    <name type="common">Nematode-trapping fungus</name>
    <name type="synonym">Trichothecium flagrans</name>
    <dbReference type="NCBI Taxonomy" id="97331"/>
    <lineage>
        <taxon>Eukaryota</taxon>
        <taxon>Fungi</taxon>
        <taxon>Dikarya</taxon>
        <taxon>Ascomycota</taxon>
        <taxon>Pezizomycotina</taxon>
        <taxon>Orbiliomycetes</taxon>
        <taxon>Orbiliales</taxon>
        <taxon>Orbiliaceae</taxon>
        <taxon>Arthrobotrys</taxon>
    </lineage>
</organism>
<sequence length="88" mass="9815">MKNQFDVEKNFEGNGIGEHNGEEHHGGKNNSEENNSREDNSGDNSSEDSGSKYIGDEEVWGRLHEKRDFSQGEPTPAADVAIPSQKRR</sequence>
<evidence type="ECO:0000256" key="1">
    <source>
        <dbReference type="SAM" id="MobiDB-lite"/>
    </source>
</evidence>
<proteinExistence type="predicted"/>
<feature type="region of interest" description="Disordered" evidence="1">
    <location>
        <begin position="1"/>
        <end position="88"/>
    </location>
</feature>
<dbReference type="AlphaFoldDB" id="A0A436ZXZ1"/>
<dbReference type="VEuPathDB" id="FungiDB:DFL_005631"/>